<comment type="caution">
    <text evidence="1">The sequence shown here is derived from an EMBL/GenBank/DDBJ whole genome shotgun (WGS) entry which is preliminary data.</text>
</comment>
<reference evidence="1 2" key="1">
    <citation type="submission" date="2018-04" db="EMBL/GenBank/DDBJ databases">
        <title>Paenibacillus taichungensis Genome sequencing and assembly.</title>
        <authorList>
            <person name="Xu J."/>
            <person name="Rensing C."/>
            <person name="Mazhar H.S."/>
        </authorList>
    </citation>
    <scope>NUCLEOTIDE SEQUENCE [LARGE SCALE GENOMIC DNA]</scope>
    <source>
        <strain evidence="1 2">NC1</strain>
    </source>
</reference>
<name>A0A329QXT2_9BACL</name>
<gene>
    <name evidence="1" type="ORF">DC345_09125</name>
</gene>
<dbReference type="EMBL" id="QEVW01000005">
    <property type="protein sequence ID" value="RAW17234.1"/>
    <property type="molecule type" value="Genomic_DNA"/>
</dbReference>
<organism evidence="1 2">
    <name type="scientific">Paenibacillus taichungensis</name>
    <dbReference type="NCBI Taxonomy" id="484184"/>
    <lineage>
        <taxon>Bacteria</taxon>
        <taxon>Bacillati</taxon>
        <taxon>Bacillota</taxon>
        <taxon>Bacilli</taxon>
        <taxon>Bacillales</taxon>
        <taxon>Paenibacillaceae</taxon>
        <taxon>Paenibacillus</taxon>
    </lineage>
</organism>
<accession>A0A329QXT2</accession>
<dbReference type="AlphaFoldDB" id="A0A329QXT2"/>
<evidence type="ECO:0000313" key="2">
    <source>
        <dbReference type="Proteomes" id="UP000250642"/>
    </source>
</evidence>
<evidence type="ECO:0000313" key="1">
    <source>
        <dbReference type="EMBL" id="RAW17234.1"/>
    </source>
</evidence>
<dbReference type="Proteomes" id="UP000250642">
    <property type="component" value="Unassembled WGS sequence"/>
</dbReference>
<sequence length="135" mass="14717">MNMKRVIIVGTMIVTMSFAGTAWGRSAITPIPLTKWSIVNIDTKDNSGDELLSALNQKSEDGLVQDLYAGKSLRMIADENAGDFNEVVALQIRQLKEQLDQRLASGSISAEQHATHSSELEELVTESANTAYSFA</sequence>
<proteinExistence type="predicted"/>
<dbReference type="RefSeq" id="WP_113052796.1">
    <property type="nucleotide sequence ID" value="NZ_QEVW01000005.1"/>
</dbReference>
<protein>
    <submittedName>
        <fullName evidence="1">Uncharacterized protein</fullName>
    </submittedName>
</protein>